<feature type="compositionally biased region" description="Polar residues" evidence="6">
    <location>
        <begin position="1"/>
        <end position="10"/>
    </location>
</feature>
<proteinExistence type="inferred from homology"/>
<dbReference type="CDD" id="cd00567">
    <property type="entry name" value="ACAD"/>
    <property type="match status" value="1"/>
</dbReference>
<evidence type="ECO:0000256" key="1">
    <source>
        <dbReference type="ARBA" id="ARBA00001974"/>
    </source>
</evidence>
<dbReference type="InterPro" id="IPR036250">
    <property type="entry name" value="AcylCo_DH-like_C"/>
</dbReference>
<dbReference type="SUPFAM" id="SSF47203">
    <property type="entry name" value="Acyl-CoA dehydrogenase C-terminal domain-like"/>
    <property type="match status" value="1"/>
</dbReference>
<dbReference type="Pfam" id="PF02771">
    <property type="entry name" value="Acyl-CoA_dh_N"/>
    <property type="match status" value="1"/>
</dbReference>
<evidence type="ECO:0000259" key="9">
    <source>
        <dbReference type="Pfam" id="PF02771"/>
    </source>
</evidence>
<dbReference type="PANTHER" id="PTHR43884">
    <property type="entry name" value="ACYL-COA DEHYDROGENASE"/>
    <property type="match status" value="1"/>
</dbReference>
<keyword evidence="4 5" id="KW-0274">FAD</keyword>
<evidence type="ECO:0000259" key="8">
    <source>
        <dbReference type="Pfam" id="PF02770"/>
    </source>
</evidence>
<gene>
    <name evidence="10" type="ORF">GCM10022226_40070</name>
</gene>
<evidence type="ECO:0000256" key="5">
    <source>
        <dbReference type="RuleBase" id="RU362125"/>
    </source>
</evidence>
<evidence type="ECO:0000256" key="6">
    <source>
        <dbReference type="SAM" id="MobiDB-lite"/>
    </source>
</evidence>
<reference evidence="11" key="1">
    <citation type="journal article" date="2019" name="Int. J. Syst. Evol. Microbiol.">
        <title>The Global Catalogue of Microorganisms (GCM) 10K type strain sequencing project: providing services to taxonomists for standard genome sequencing and annotation.</title>
        <authorList>
            <consortium name="The Broad Institute Genomics Platform"/>
            <consortium name="The Broad Institute Genome Sequencing Center for Infectious Disease"/>
            <person name="Wu L."/>
            <person name="Ma J."/>
        </authorList>
    </citation>
    <scope>NUCLEOTIDE SEQUENCE [LARGE SCALE GENOMIC DNA]</scope>
    <source>
        <strain evidence="11">JCM 16908</strain>
    </source>
</reference>
<dbReference type="Pfam" id="PF02770">
    <property type="entry name" value="Acyl-CoA_dh_M"/>
    <property type="match status" value="1"/>
</dbReference>
<comment type="similarity">
    <text evidence="2 5">Belongs to the acyl-CoA dehydrogenase family.</text>
</comment>
<dbReference type="EMBL" id="BAAAZR010000009">
    <property type="protein sequence ID" value="GAA3815306.1"/>
    <property type="molecule type" value="Genomic_DNA"/>
</dbReference>
<feature type="domain" description="Acyl-CoA dehydrogenase/oxidase N-terminal" evidence="9">
    <location>
        <begin position="44"/>
        <end position="133"/>
    </location>
</feature>
<feature type="region of interest" description="Disordered" evidence="6">
    <location>
        <begin position="547"/>
        <end position="570"/>
    </location>
</feature>
<feature type="domain" description="Acyl-CoA dehydrogenase/oxidase C-terminal" evidence="7">
    <location>
        <begin position="286"/>
        <end position="409"/>
    </location>
</feature>
<feature type="domain" description="Acyl-CoA oxidase/dehydrogenase middle" evidence="8">
    <location>
        <begin position="156"/>
        <end position="252"/>
    </location>
</feature>
<sequence length="570" mass="60790">MPSGRQNVTPESGAPSFLDDLATGGIDWDLYLPFPTQNPAEKKAEEDFAEEVAEFVRSNVDPDEVDRTGALPKGLVDDLRARGYFRLRNGAGLGGFELSHHGAFRVFERAAAWSVPVGQLLAIQNAVGAAALLAALPPGPLHDFVRGRVADGVVSAFAGTEPAGANNAWPGTTATPADDGASYLLHGEKLYTGNGDIAELLALTVTLPGAGDDRRVGVAFVDTGSPGFRVTSHLEFMGSKGLPNAALRLDGVRIPREHVLAGEPGQPRFPASIGPIALLSAVHFNAAPALAIARQCVRWSREFLARRAVNGRGLAGYEQIQRLATASLADLYAIDTVVRWCLLGGGPSKRWFELSLAKNICTTVAWRIVDRTVSLLGGEGLETAPGKRRRGATAAPVERLFRDARGLRVSGNVDFLLDIQAGRLVMARFFAGPHDPLDRPEPQPGGLSPANHRHLRAASAGIGRLARTCSELAARYPDPAALDERQHILGLIGKITAELLTMCAVLSRAAHGDQDLAHAHCAGARDRLESLWRLLDDRDSADEPDFAGISDSWLAGRSPSFLTDDQGDRS</sequence>
<dbReference type="PANTHER" id="PTHR43884:SF12">
    <property type="entry name" value="ISOVALERYL-COA DEHYDROGENASE, MITOCHONDRIAL-RELATED"/>
    <property type="match status" value="1"/>
</dbReference>
<dbReference type="Gene3D" id="2.40.110.10">
    <property type="entry name" value="Butyryl-CoA Dehydrogenase, subunit A, domain 2"/>
    <property type="match status" value="1"/>
</dbReference>
<evidence type="ECO:0000313" key="10">
    <source>
        <dbReference type="EMBL" id="GAA3815306.1"/>
    </source>
</evidence>
<dbReference type="InterPro" id="IPR006091">
    <property type="entry name" value="Acyl-CoA_Oxase/DH_mid-dom"/>
</dbReference>
<evidence type="ECO:0000256" key="3">
    <source>
        <dbReference type="ARBA" id="ARBA00022630"/>
    </source>
</evidence>
<dbReference type="SUPFAM" id="SSF56645">
    <property type="entry name" value="Acyl-CoA dehydrogenase NM domain-like"/>
    <property type="match status" value="1"/>
</dbReference>
<dbReference type="Proteomes" id="UP001500888">
    <property type="component" value="Unassembled WGS sequence"/>
</dbReference>
<dbReference type="InterPro" id="IPR037069">
    <property type="entry name" value="AcylCoA_DH/ox_N_sf"/>
</dbReference>
<name>A0ABP7ICV5_9ACTN</name>
<evidence type="ECO:0000256" key="4">
    <source>
        <dbReference type="ARBA" id="ARBA00022827"/>
    </source>
</evidence>
<dbReference type="Gene3D" id="1.10.540.10">
    <property type="entry name" value="Acyl-CoA dehydrogenase/oxidase, N-terminal domain"/>
    <property type="match status" value="1"/>
</dbReference>
<keyword evidence="3 5" id="KW-0285">Flavoprotein</keyword>
<dbReference type="InterPro" id="IPR009075">
    <property type="entry name" value="AcylCo_DH/oxidase_C"/>
</dbReference>
<comment type="cofactor">
    <cofactor evidence="1 5">
        <name>FAD</name>
        <dbReference type="ChEBI" id="CHEBI:57692"/>
    </cofactor>
</comment>
<dbReference type="InterPro" id="IPR009100">
    <property type="entry name" value="AcylCoA_DH/oxidase_NM_dom_sf"/>
</dbReference>
<dbReference type="Pfam" id="PF00441">
    <property type="entry name" value="Acyl-CoA_dh_1"/>
    <property type="match status" value="1"/>
</dbReference>
<dbReference type="Gene3D" id="1.20.140.10">
    <property type="entry name" value="Butyryl-CoA Dehydrogenase, subunit A, domain 3"/>
    <property type="match status" value="1"/>
</dbReference>
<protein>
    <recommendedName>
        <fullName evidence="12">Acyl-CoA dehydrogenase</fullName>
    </recommendedName>
</protein>
<dbReference type="InterPro" id="IPR046373">
    <property type="entry name" value="Acyl-CoA_Oxase/DH_mid-dom_sf"/>
</dbReference>
<evidence type="ECO:0000256" key="2">
    <source>
        <dbReference type="ARBA" id="ARBA00009347"/>
    </source>
</evidence>
<keyword evidence="5" id="KW-0560">Oxidoreductase</keyword>
<accession>A0ABP7ICV5</accession>
<dbReference type="InterPro" id="IPR013786">
    <property type="entry name" value="AcylCoA_DH/ox_N"/>
</dbReference>
<comment type="caution">
    <text evidence="10">The sequence shown here is derived from an EMBL/GenBank/DDBJ whole genome shotgun (WGS) entry which is preliminary data.</text>
</comment>
<evidence type="ECO:0008006" key="12">
    <source>
        <dbReference type="Google" id="ProtNLM"/>
    </source>
</evidence>
<evidence type="ECO:0000259" key="7">
    <source>
        <dbReference type="Pfam" id="PF00441"/>
    </source>
</evidence>
<keyword evidence="11" id="KW-1185">Reference proteome</keyword>
<organism evidence="10 11">
    <name type="scientific">Sphaerisporangium flaviroseum</name>
    <dbReference type="NCBI Taxonomy" id="509199"/>
    <lineage>
        <taxon>Bacteria</taxon>
        <taxon>Bacillati</taxon>
        <taxon>Actinomycetota</taxon>
        <taxon>Actinomycetes</taxon>
        <taxon>Streptosporangiales</taxon>
        <taxon>Streptosporangiaceae</taxon>
        <taxon>Sphaerisporangium</taxon>
    </lineage>
</organism>
<evidence type="ECO:0000313" key="11">
    <source>
        <dbReference type="Proteomes" id="UP001500888"/>
    </source>
</evidence>
<feature type="region of interest" description="Disordered" evidence="6">
    <location>
        <begin position="1"/>
        <end position="20"/>
    </location>
</feature>